<reference evidence="9" key="1">
    <citation type="submission" date="2018-12" db="EMBL/GenBank/DDBJ databases">
        <authorList>
            <person name="Yazar S."/>
        </authorList>
    </citation>
    <scope>NUCLEOTIDE SEQUENCE [LARGE SCALE GENOMIC DNA]</scope>
</reference>
<dbReference type="InterPro" id="IPR050143">
    <property type="entry name" value="TRIM/RBCC"/>
</dbReference>
<evidence type="ECO:0000259" key="6">
    <source>
        <dbReference type="PROSITE" id="PS50188"/>
    </source>
</evidence>
<dbReference type="InterPro" id="IPR003879">
    <property type="entry name" value="Butyrophylin_SPRY"/>
</dbReference>
<dbReference type="Pfam" id="PF00643">
    <property type="entry name" value="zf-B_box"/>
    <property type="match status" value="1"/>
</dbReference>
<dbReference type="Gene3D" id="3.30.160.60">
    <property type="entry name" value="Classic Zinc Finger"/>
    <property type="match status" value="1"/>
</dbReference>
<dbReference type="InterPro" id="IPR004020">
    <property type="entry name" value="DAPIN"/>
</dbReference>
<dbReference type="Pfam" id="PF02758">
    <property type="entry name" value="PYRIN"/>
    <property type="match status" value="1"/>
</dbReference>
<dbReference type="InterPro" id="IPR003877">
    <property type="entry name" value="SPRY_dom"/>
</dbReference>
<dbReference type="GeneID" id="114041268"/>
<keyword evidence="1 3" id="KW-0479">Metal-binding</keyword>
<organism evidence="8 9">
    <name type="scientific">Vombatus ursinus</name>
    <name type="common">Common wombat</name>
    <dbReference type="NCBI Taxonomy" id="29139"/>
    <lineage>
        <taxon>Eukaryota</taxon>
        <taxon>Metazoa</taxon>
        <taxon>Chordata</taxon>
        <taxon>Craniata</taxon>
        <taxon>Vertebrata</taxon>
        <taxon>Euteleostomi</taxon>
        <taxon>Mammalia</taxon>
        <taxon>Metatheria</taxon>
        <taxon>Diprotodontia</taxon>
        <taxon>Vombatidae</taxon>
        <taxon>Vombatus</taxon>
    </lineage>
</organism>
<keyword evidence="2" id="KW-0862">Zinc</keyword>
<dbReference type="InterPro" id="IPR011029">
    <property type="entry name" value="DEATH-like_dom_sf"/>
</dbReference>
<dbReference type="RefSeq" id="XP_027715432.1">
    <property type="nucleotide sequence ID" value="XM_027859631.1"/>
</dbReference>
<feature type="region of interest" description="Disordered" evidence="4">
    <location>
        <begin position="168"/>
        <end position="193"/>
    </location>
</feature>
<evidence type="ECO:0000256" key="1">
    <source>
        <dbReference type="ARBA" id="ARBA00022771"/>
    </source>
</evidence>
<dbReference type="Gene3D" id="2.60.120.920">
    <property type="match status" value="1"/>
</dbReference>
<dbReference type="AlphaFoldDB" id="A0A4X2JLS9"/>
<dbReference type="SUPFAM" id="SSF57845">
    <property type="entry name" value="B-box zinc-binding domain"/>
    <property type="match status" value="1"/>
</dbReference>
<reference evidence="8" key="2">
    <citation type="submission" date="2025-08" db="UniProtKB">
        <authorList>
            <consortium name="Ensembl"/>
        </authorList>
    </citation>
    <scope>IDENTIFICATION</scope>
</reference>
<keyword evidence="1 3" id="KW-0863">Zinc-finger</keyword>
<dbReference type="FunFam" id="2.60.120.920:FF:000004">
    <property type="entry name" value="Butyrophilin subfamily 1 member A1"/>
    <property type="match status" value="1"/>
</dbReference>
<dbReference type="SUPFAM" id="SSF47986">
    <property type="entry name" value="DEATH domain"/>
    <property type="match status" value="1"/>
</dbReference>
<dbReference type="GO" id="GO:0008270">
    <property type="term" value="F:zinc ion binding"/>
    <property type="evidence" value="ECO:0007669"/>
    <property type="project" value="UniProtKB-KW"/>
</dbReference>
<dbReference type="SMART" id="SM00449">
    <property type="entry name" value="SPRY"/>
    <property type="match status" value="1"/>
</dbReference>
<dbReference type="InterPro" id="IPR001870">
    <property type="entry name" value="B30.2/SPRY"/>
</dbReference>
<evidence type="ECO:0000313" key="9">
    <source>
        <dbReference type="Proteomes" id="UP000314987"/>
    </source>
</evidence>
<evidence type="ECO:0000259" key="7">
    <source>
        <dbReference type="PROSITE" id="PS50824"/>
    </source>
</evidence>
<feature type="domain" description="B box-type" evidence="5">
    <location>
        <begin position="438"/>
        <end position="475"/>
    </location>
</feature>
<accession>A0A4X2JLS9</accession>
<evidence type="ECO:0000313" key="8">
    <source>
        <dbReference type="Ensembl" id="ENSVURP00010000198.1"/>
    </source>
</evidence>
<feature type="domain" description="Pyrin" evidence="7">
    <location>
        <begin position="1"/>
        <end position="93"/>
    </location>
</feature>
<gene>
    <name evidence="8" type="primary">MEFV</name>
</gene>
<proteinExistence type="predicted"/>
<name>A0A4X2JLS9_VOMUR</name>
<dbReference type="CDD" id="cd08321">
    <property type="entry name" value="Pyrin_ASC-like"/>
    <property type="match status" value="1"/>
</dbReference>
<dbReference type="CTD" id="4210"/>
<evidence type="ECO:0000259" key="5">
    <source>
        <dbReference type="PROSITE" id="PS50119"/>
    </source>
</evidence>
<reference evidence="8" key="3">
    <citation type="submission" date="2025-09" db="UniProtKB">
        <authorList>
            <consortium name="Ensembl"/>
        </authorList>
    </citation>
    <scope>IDENTIFICATION</scope>
</reference>
<dbReference type="SUPFAM" id="SSF49899">
    <property type="entry name" value="Concanavalin A-like lectins/glucanases"/>
    <property type="match status" value="1"/>
</dbReference>
<feature type="region of interest" description="Disordered" evidence="4">
    <location>
        <begin position="280"/>
        <end position="327"/>
    </location>
</feature>
<dbReference type="PROSITE" id="PS50824">
    <property type="entry name" value="DAPIN"/>
    <property type="match status" value="1"/>
</dbReference>
<keyword evidence="9" id="KW-1185">Reference proteome</keyword>
<dbReference type="InterPro" id="IPR013320">
    <property type="entry name" value="ConA-like_dom_sf"/>
</dbReference>
<dbReference type="SMART" id="SM00336">
    <property type="entry name" value="BBOX"/>
    <property type="match status" value="1"/>
</dbReference>
<dbReference type="OMA" id="CQRHMKQ"/>
<dbReference type="Ensembl" id="ENSVURT00010000226.1">
    <property type="protein sequence ID" value="ENSVURP00010000198.1"/>
    <property type="gene ID" value="ENSVURG00010000189.1"/>
</dbReference>
<evidence type="ECO:0000256" key="4">
    <source>
        <dbReference type="SAM" id="MobiDB-lite"/>
    </source>
</evidence>
<sequence length="841" mass="95089">MAKTLSDHLLYTLESLVTYDLERFKFKLQNANLDKDRDRIPQGRLQNATGPVKLAALLVNFYGEKYAVKLTLQVLRAINQNFLVEELSKATNPECLTQECVTEISRTSVFSRETVSKSLIMENPDADLQDSNEVGTAGLQVPIPSIQSYPGQECQKKSQEEWEAQRTLKGSHMTEVQKRQRNQTVNGPPKRTQLTVCTVSSGDKGPSSPEAATTLEDERDGILETMVTLKTMEARNPDAALVPESSRYEHSEVAVTLGQTANRNQKLFSLEENGIEKQGCDASLGEQNHPNKKSTDSCQVPGSQEDKIPGNMNTSMSSGKKEPMNPGNQYLKEACEDELTLSRTPIKGFNILKITGAPVRAVSLRRMQESCSICQDTVGKPSRNFCSHHIRYHHNVGYNVCLKCQAMFPKNFQHSKSLGNIPIDFQEPMLRPCSTPWCEHHPKQLQLLYCKDHGKTICLNCSMSPEHKGHRILSIEEAAQSYKEQIQSRLEHLKKIRETAEEKKSQGNEMMATFLSKTETQKEQIMSRLTQLHQFLEEQEQLFLAWLEELSRTIFRSKEEYITKTSLEISLLEELMGELEEKQKQPSWKLLQDIKVTLMRAEWVTPPKELAVSPELKEKIHILFWKSECMQKSMRRFIESLQSEMETFKILQLREVQLHTANVTLDSETAHPKLIISDDQKSVRLGKKCQKLPNGPQRFDNSVLVLGSPSFVSGKQYWQVYVGDKTMWTLGVCKNSVNRKGSTAFSPGNGYWLVMMTKKNEYSASTIPPTPLSLGEPPRCVGIFLDYEAEDISFYNVTAKSHIYTFPFSGSSSDPLRPVFSPGMHDKGKNTDPLTICAGSI</sequence>
<dbReference type="GeneTree" id="ENSGT00940000161955"/>
<dbReference type="Pfam" id="PF13765">
    <property type="entry name" value="PRY"/>
    <property type="match status" value="1"/>
</dbReference>
<dbReference type="Gene3D" id="1.10.533.10">
    <property type="entry name" value="Death Domain, Fas"/>
    <property type="match status" value="1"/>
</dbReference>
<dbReference type="PROSITE" id="PS50119">
    <property type="entry name" value="ZF_BBOX"/>
    <property type="match status" value="1"/>
</dbReference>
<dbReference type="CDD" id="cd15813">
    <property type="entry name" value="SPRY_PRY_TRIM20"/>
    <property type="match status" value="1"/>
</dbReference>
<evidence type="ECO:0008006" key="10">
    <source>
        <dbReference type="Google" id="ProtNLM"/>
    </source>
</evidence>
<dbReference type="PANTHER" id="PTHR24103">
    <property type="entry name" value="E3 UBIQUITIN-PROTEIN LIGASE TRIM"/>
    <property type="match status" value="1"/>
</dbReference>
<dbReference type="Pfam" id="PF00622">
    <property type="entry name" value="SPRY"/>
    <property type="match status" value="1"/>
</dbReference>
<evidence type="ECO:0000256" key="3">
    <source>
        <dbReference type="PROSITE-ProRule" id="PRU00024"/>
    </source>
</evidence>
<dbReference type="SMART" id="SM01289">
    <property type="entry name" value="PYRIN"/>
    <property type="match status" value="1"/>
</dbReference>
<dbReference type="PRINTS" id="PR01407">
    <property type="entry name" value="BUTYPHLNCDUF"/>
</dbReference>
<dbReference type="OrthoDB" id="9445371at2759"/>
<feature type="compositionally biased region" description="Polar residues" evidence="4">
    <location>
        <begin position="182"/>
        <end position="193"/>
    </location>
</feature>
<protein>
    <recommendedName>
        <fullName evidence="10">MEFV innate immuity regulator, pyrin</fullName>
    </recommendedName>
</protein>
<dbReference type="SMART" id="SM00589">
    <property type="entry name" value="PRY"/>
    <property type="match status" value="1"/>
</dbReference>
<dbReference type="InterPro" id="IPR043136">
    <property type="entry name" value="B30.2/SPRY_sf"/>
</dbReference>
<evidence type="ECO:0000256" key="2">
    <source>
        <dbReference type="ARBA" id="ARBA00022833"/>
    </source>
</evidence>
<dbReference type="RefSeq" id="XP_027715431.1">
    <property type="nucleotide sequence ID" value="XM_027859630.1"/>
</dbReference>
<dbReference type="InterPro" id="IPR000315">
    <property type="entry name" value="Znf_B-box"/>
</dbReference>
<dbReference type="PROSITE" id="PS50188">
    <property type="entry name" value="B302_SPRY"/>
    <property type="match status" value="1"/>
</dbReference>
<dbReference type="InterPro" id="IPR006574">
    <property type="entry name" value="PRY"/>
</dbReference>
<dbReference type="Proteomes" id="UP000314987">
    <property type="component" value="Unassembled WGS sequence"/>
</dbReference>
<feature type="domain" description="B30.2/SPRY" evidence="6">
    <location>
        <begin position="643"/>
        <end position="841"/>
    </location>
</feature>
<dbReference type="STRING" id="29139.ENSVURP00010000198"/>